<evidence type="ECO:0000256" key="2">
    <source>
        <dbReference type="SAM" id="MobiDB-lite"/>
    </source>
</evidence>
<feature type="region of interest" description="Disordered" evidence="2">
    <location>
        <begin position="43"/>
        <end position="73"/>
    </location>
</feature>
<dbReference type="EMBL" id="JABEZW010000007">
    <property type="protein sequence ID" value="MBA0770286.1"/>
    <property type="molecule type" value="Genomic_DNA"/>
</dbReference>
<gene>
    <name evidence="3" type="ORF">Gotri_018943</name>
</gene>
<proteinExistence type="predicted"/>
<reference evidence="3 4" key="1">
    <citation type="journal article" date="2019" name="Genome Biol. Evol.">
        <title>Insights into the evolution of the New World diploid cottons (Gossypium, subgenus Houzingenia) based on genome sequencing.</title>
        <authorList>
            <person name="Grover C.E."/>
            <person name="Arick M.A. 2nd"/>
            <person name="Thrash A."/>
            <person name="Conover J.L."/>
            <person name="Sanders W.S."/>
            <person name="Peterson D.G."/>
            <person name="Frelichowski J.E."/>
            <person name="Scheffler J.A."/>
            <person name="Scheffler B.E."/>
            <person name="Wendel J.F."/>
        </authorList>
    </citation>
    <scope>NUCLEOTIDE SEQUENCE [LARGE SCALE GENOMIC DNA]</scope>
    <source>
        <strain evidence="3">8</strain>
        <tissue evidence="3">Leaf</tissue>
    </source>
</reference>
<keyword evidence="1" id="KW-0175">Coiled coil</keyword>
<evidence type="ECO:0000256" key="1">
    <source>
        <dbReference type="SAM" id="Coils"/>
    </source>
</evidence>
<feature type="region of interest" description="Disordered" evidence="2">
    <location>
        <begin position="1"/>
        <end position="26"/>
    </location>
</feature>
<dbReference type="PANTHER" id="PTHR36765:SF1">
    <property type="entry name" value="EXPRESSED PROTEIN"/>
    <property type="match status" value="1"/>
</dbReference>
<keyword evidence="4" id="KW-1185">Reference proteome</keyword>
<dbReference type="AlphaFoldDB" id="A0A7J9EB85"/>
<accession>A0A7J9EB85</accession>
<evidence type="ECO:0000313" key="4">
    <source>
        <dbReference type="Proteomes" id="UP000593568"/>
    </source>
</evidence>
<protein>
    <submittedName>
        <fullName evidence="3">Uncharacterized protein</fullName>
    </submittedName>
</protein>
<comment type="caution">
    <text evidence="3">The sequence shown here is derived from an EMBL/GenBank/DDBJ whole genome shotgun (WGS) entry which is preliminary data.</text>
</comment>
<sequence>MIAGLAMARPTSSGGGSSSEEDGDAEWKAAIQSIAATTTATFTANGSNSSTVTTQTTRNNLVSNSTPDTDDYVDKADEIDQRKHPQKLKNYQLKAQKLLDNMLEKHLVIVKDACNVSDADSVVNESGVRLFKNSTPGIVFDHVGEYLFASFSSLAAIGEMFLQSALVICLLSDEIQGPRKKPKLLPRRGIDENSKEFRRQLRSIAVDGKDILAAARDASQRSLARLEAKEATAKERAKREEARIAELKRIRGERWLPSMAREMQVKSQV</sequence>
<name>A0A7J9EB85_9ROSI</name>
<organism evidence="3 4">
    <name type="scientific">Gossypium trilobum</name>
    <dbReference type="NCBI Taxonomy" id="34281"/>
    <lineage>
        <taxon>Eukaryota</taxon>
        <taxon>Viridiplantae</taxon>
        <taxon>Streptophyta</taxon>
        <taxon>Embryophyta</taxon>
        <taxon>Tracheophyta</taxon>
        <taxon>Spermatophyta</taxon>
        <taxon>Magnoliopsida</taxon>
        <taxon>eudicotyledons</taxon>
        <taxon>Gunneridae</taxon>
        <taxon>Pentapetalae</taxon>
        <taxon>rosids</taxon>
        <taxon>malvids</taxon>
        <taxon>Malvales</taxon>
        <taxon>Malvaceae</taxon>
        <taxon>Malvoideae</taxon>
        <taxon>Gossypium</taxon>
    </lineage>
</organism>
<feature type="coiled-coil region" evidence="1">
    <location>
        <begin position="216"/>
        <end position="250"/>
    </location>
</feature>
<dbReference type="Proteomes" id="UP000593568">
    <property type="component" value="Unassembled WGS sequence"/>
</dbReference>
<evidence type="ECO:0000313" key="3">
    <source>
        <dbReference type="EMBL" id="MBA0770286.1"/>
    </source>
</evidence>
<feature type="compositionally biased region" description="Polar residues" evidence="2">
    <location>
        <begin position="52"/>
        <end position="67"/>
    </location>
</feature>
<dbReference type="PANTHER" id="PTHR36765">
    <property type="entry name" value="EXPRESSED PROTEIN"/>
    <property type="match status" value="1"/>
</dbReference>